<dbReference type="EMBL" id="JANJYJ010000005">
    <property type="protein sequence ID" value="KAK3212858.1"/>
    <property type="molecule type" value="Genomic_DNA"/>
</dbReference>
<feature type="compositionally biased region" description="Low complexity" evidence="1">
    <location>
        <begin position="161"/>
        <end position="171"/>
    </location>
</feature>
<evidence type="ECO:0000313" key="3">
    <source>
        <dbReference type="Proteomes" id="UP001281410"/>
    </source>
</evidence>
<sequence length="194" mass="21462">MLIVTNNGSAFVKAVKIYESLYHVLRLVDAEVVLTMPILYELMRVIKDVVKQQNMITKWILNIIQNQWDKMINQPLHAADLLKAVHIVYTQLDPEAVEIANFGNEDEKKSFDEQAAIAARSKIQLDRGVIVSSSSNDQNTSDGNSGKKDDGDDEDEGGGWDSSAGGWDAGATGWNASVASWDAYADNFDQNRGR</sequence>
<name>A0AAE0E808_9ROSI</name>
<evidence type="ECO:0000256" key="1">
    <source>
        <dbReference type="SAM" id="MobiDB-lite"/>
    </source>
</evidence>
<accession>A0AAE0E808</accession>
<evidence type="ECO:0000313" key="2">
    <source>
        <dbReference type="EMBL" id="KAK3212858.1"/>
    </source>
</evidence>
<dbReference type="AlphaFoldDB" id="A0AAE0E808"/>
<comment type="caution">
    <text evidence="2">The sequence shown here is derived from an EMBL/GenBank/DDBJ whole genome shotgun (WGS) entry which is preliminary data.</text>
</comment>
<organism evidence="2 3">
    <name type="scientific">Dipteronia sinensis</name>
    <dbReference type="NCBI Taxonomy" id="43782"/>
    <lineage>
        <taxon>Eukaryota</taxon>
        <taxon>Viridiplantae</taxon>
        <taxon>Streptophyta</taxon>
        <taxon>Embryophyta</taxon>
        <taxon>Tracheophyta</taxon>
        <taxon>Spermatophyta</taxon>
        <taxon>Magnoliopsida</taxon>
        <taxon>eudicotyledons</taxon>
        <taxon>Gunneridae</taxon>
        <taxon>Pentapetalae</taxon>
        <taxon>rosids</taxon>
        <taxon>malvids</taxon>
        <taxon>Sapindales</taxon>
        <taxon>Sapindaceae</taxon>
        <taxon>Hippocastanoideae</taxon>
        <taxon>Acereae</taxon>
        <taxon>Dipteronia</taxon>
    </lineage>
</organism>
<dbReference type="InterPro" id="IPR012337">
    <property type="entry name" value="RNaseH-like_sf"/>
</dbReference>
<gene>
    <name evidence="2" type="ORF">Dsin_017564</name>
</gene>
<proteinExistence type="predicted"/>
<reference evidence="2" key="1">
    <citation type="journal article" date="2023" name="Plant J.">
        <title>Genome sequences and population genomics provide insights into the demographic history, inbreeding, and mutation load of two 'living fossil' tree species of Dipteronia.</title>
        <authorList>
            <person name="Feng Y."/>
            <person name="Comes H.P."/>
            <person name="Chen J."/>
            <person name="Zhu S."/>
            <person name="Lu R."/>
            <person name="Zhang X."/>
            <person name="Li P."/>
            <person name="Qiu J."/>
            <person name="Olsen K.M."/>
            <person name="Qiu Y."/>
        </authorList>
    </citation>
    <scope>NUCLEOTIDE SEQUENCE</scope>
    <source>
        <strain evidence="2">NBL</strain>
    </source>
</reference>
<feature type="region of interest" description="Disordered" evidence="1">
    <location>
        <begin position="131"/>
        <end position="171"/>
    </location>
</feature>
<dbReference type="SUPFAM" id="SSF53098">
    <property type="entry name" value="Ribonuclease H-like"/>
    <property type="match status" value="1"/>
</dbReference>
<dbReference type="Proteomes" id="UP001281410">
    <property type="component" value="Unassembled WGS sequence"/>
</dbReference>
<protein>
    <submittedName>
        <fullName evidence="2">Uncharacterized protein</fullName>
    </submittedName>
</protein>
<keyword evidence="3" id="KW-1185">Reference proteome</keyword>